<keyword evidence="1" id="KW-0812">Transmembrane</keyword>
<keyword evidence="3" id="KW-1185">Reference proteome</keyword>
<feature type="transmembrane region" description="Helical" evidence="1">
    <location>
        <begin position="14"/>
        <end position="34"/>
    </location>
</feature>
<evidence type="ECO:0000313" key="3">
    <source>
        <dbReference type="Proteomes" id="UP000571017"/>
    </source>
</evidence>
<dbReference type="Proteomes" id="UP000571017">
    <property type="component" value="Unassembled WGS sequence"/>
</dbReference>
<proteinExistence type="predicted"/>
<feature type="transmembrane region" description="Helical" evidence="1">
    <location>
        <begin position="164"/>
        <end position="185"/>
    </location>
</feature>
<feature type="transmembrane region" description="Helical" evidence="1">
    <location>
        <begin position="40"/>
        <end position="57"/>
    </location>
</feature>
<feature type="transmembrane region" description="Helical" evidence="1">
    <location>
        <begin position="94"/>
        <end position="111"/>
    </location>
</feature>
<keyword evidence="1" id="KW-1133">Transmembrane helix</keyword>
<gene>
    <name evidence="2" type="ORF">H0266_14890</name>
</gene>
<reference evidence="2 3" key="1">
    <citation type="journal article" date="2004" name="Extremophiles">
        <title>Halobacillus locisalis sp. nov., a halophilic bacterium isolated from a marine solar saltern of the Yellow Sea in Korea.</title>
        <authorList>
            <person name="Yoon J.H."/>
            <person name="Kang K.H."/>
            <person name="Oh T.K."/>
            <person name="Park Y.H."/>
        </authorList>
    </citation>
    <scope>NUCLEOTIDE SEQUENCE [LARGE SCALE GENOMIC DNA]</scope>
    <source>
        <strain evidence="2 3">KCTC 3788</strain>
    </source>
</reference>
<protein>
    <submittedName>
        <fullName evidence="2">Uncharacterized protein</fullName>
    </submittedName>
</protein>
<evidence type="ECO:0000313" key="2">
    <source>
        <dbReference type="EMBL" id="MBA2176181.1"/>
    </source>
</evidence>
<organism evidence="2 3">
    <name type="scientific">Halobacillus locisalis</name>
    <dbReference type="NCBI Taxonomy" id="220753"/>
    <lineage>
        <taxon>Bacteria</taxon>
        <taxon>Bacillati</taxon>
        <taxon>Bacillota</taxon>
        <taxon>Bacilli</taxon>
        <taxon>Bacillales</taxon>
        <taxon>Bacillaceae</taxon>
        <taxon>Halobacillus</taxon>
    </lineage>
</organism>
<dbReference type="EMBL" id="JACEFG010000003">
    <property type="protein sequence ID" value="MBA2176181.1"/>
    <property type="molecule type" value="Genomic_DNA"/>
</dbReference>
<dbReference type="AlphaFoldDB" id="A0A838CW92"/>
<evidence type="ECO:0000256" key="1">
    <source>
        <dbReference type="SAM" id="Phobius"/>
    </source>
</evidence>
<comment type="caution">
    <text evidence="2">The sequence shown here is derived from an EMBL/GenBank/DDBJ whole genome shotgun (WGS) entry which is preliminary data.</text>
</comment>
<sequence length="187" mass="22047">MKEQERKRLRRKQLLYINAIMISIVGLSLIILNFLSDKTFFLLFAALLLITGIVERWKYKTGRYAWTSDMRKLALYEEKVMKERSFEKERQSQYWSRFLIAPMIFLQGFAADSNRTLIDHSGFLWILTAIVVILIPMLNVGLIMRAKKIDEGRGYYEEIKQTSWMTALLFLVLVVLYALIMAFVFNL</sequence>
<accession>A0A838CW92</accession>
<feature type="transmembrane region" description="Helical" evidence="1">
    <location>
        <begin position="123"/>
        <end position="143"/>
    </location>
</feature>
<name>A0A838CW92_9BACI</name>
<dbReference type="RefSeq" id="WP_181473213.1">
    <property type="nucleotide sequence ID" value="NZ_JACEFG010000003.1"/>
</dbReference>
<keyword evidence="1" id="KW-0472">Membrane</keyword>